<dbReference type="PATRIC" id="fig|1133568.3.peg.229"/>
<evidence type="ECO:0000313" key="2">
    <source>
        <dbReference type="Proteomes" id="UP000007346"/>
    </source>
</evidence>
<dbReference type="Proteomes" id="UP000007346">
    <property type="component" value="Chromosome"/>
</dbReference>
<dbReference type="RefSeq" id="WP_014935217.1">
    <property type="nucleotide sequence ID" value="NC_018607.1"/>
</dbReference>
<name>J9UPU9_BRAPL</name>
<evidence type="ECO:0008006" key="3">
    <source>
        <dbReference type="Google" id="ProtNLM"/>
    </source>
</evidence>
<dbReference type="AlphaFoldDB" id="J9UPU9"/>
<accession>J9UPU9</accession>
<organism evidence="1 2">
    <name type="scientific">Brachyspira pilosicoli B2904</name>
    <dbReference type="NCBI Taxonomy" id="1133568"/>
    <lineage>
        <taxon>Bacteria</taxon>
        <taxon>Pseudomonadati</taxon>
        <taxon>Spirochaetota</taxon>
        <taxon>Spirochaetia</taxon>
        <taxon>Brachyspirales</taxon>
        <taxon>Brachyspiraceae</taxon>
        <taxon>Brachyspira</taxon>
    </lineage>
</organism>
<reference evidence="1 2" key="1">
    <citation type="journal article" date="2012" name="BMC Genomics">
        <title>Comparative genomics of Brachyspira pilosicoli strains: genome rearrangements, reductions and correlation of genetic compliment with phenotypic diversity.</title>
        <authorList>
            <person name="Mappley L.J."/>
            <person name="Black M.L."/>
            <person name="Abuoun M."/>
            <person name="Darby A.C."/>
            <person name="Woodward M.J."/>
            <person name="Parkhill J."/>
            <person name="Turner A.K."/>
            <person name="Bellgard M.I."/>
            <person name="La T."/>
            <person name="Phillips N.D."/>
            <person name="La Ragione R.M."/>
            <person name="Hampson D.J."/>
        </authorList>
    </citation>
    <scope>NUCLEOTIDE SEQUENCE [LARGE SCALE GENOMIC DNA]</scope>
    <source>
        <strain evidence="1">B2904</strain>
    </source>
</reference>
<dbReference type="PROSITE" id="PS51257">
    <property type="entry name" value="PROKAR_LIPOPROTEIN"/>
    <property type="match status" value="1"/>
</dbReference>
<evidence type="ECO:0000313" key="1">
    <source>
        <dbReference type="EMBL" id="AFR69589.1"/>
    </source>
</evidence>
<sequence>MKNILNLFTLITLMIVSVSCSDILSPKEFKYSDLVGNWKAIFKDSTKDINFAIRENGGILSESTAFSGKVEGMENNLDSTVSSAKATIFYGGPIAVEFTSSSYGEGKYEDGTVVFTCEKQ</sequence>
<gene>
    <name evidence="1" type="ORF">B2904_orf232</name>
</gene>
<dbReference type="EMBL" id="CP003490">
    <property type="protein sequence ID" value="AFR69589.1"/>
    <property type="molecule type" value="Genomic_DNA"/>
</dbReference>
<proteinExistence type="predicted"/>
<protein>
    <recommendedName>
        <fullName evidence="3">Lipoprotein</fullName>
    </recommendedName>
</protein>
<dbReference type="HOGENOM" id="CLU_2104325_0_0_12"/>
<dbReference type="KEGG" id="bpj:B2904_orf232"/>